<dbReference type="Proteomes" id="UP000299102">
    <property type="component" value="Unassembled WGS sequence"/>
</dbReference>
<keyword evidence="3" id="KW-1185">Reference proteome</keyword>
<sequence length="79" mass="8177">MGGNTAYTRISTGIESCQLTGATAQRESRGPAVRGRPRGGDAAGGAKLCNELKALPGTRPAIEGSRIYVVRADLMMVEG</sequence>
<gene>
    <name evidence="2" type="ORF">EVAR_26980_1</name>
</gene>
<dbReference type="AlphaFoldDB" id="A0A4C1VMS2"/>
<accession>A0A4C1VMS2</accession>
<evidence type="ECO:0000313" key="3">
    <source>
        <dbReference type="Proteomes" id="UP000299102"/>
    </source>
</evidence>
<proteinExistence type="predicted"/>
<comment type="caution">
    <text evidence="2">The sequence shown here is derived from an EMBL/GenBank/DDBJ whole genome shotgun (WGS) entry which is preliminary data.</text>
</comment>
<evidence type="ECO:0000256" key="1">
    <source>
        <dbReference type="SAM" id="MobiDB-lite"/>
    </source>
</evidence>
<name>A0A4C1VMS2_EUMVA</name>
<reference evidence="2 3" key="1">
    <citation type="journal article" date="2019" name="Commun. Biol.">
        <title>The bagworm genome reveals a unique fibroin gene that provides high tensile strength.</title>
        <authorList>
            <person name="Kono N."/>
            <person name="Nakamura H."/>
            <person name="Ohtoshi R."/>
            <person name="Tomita M."/>
            <person name="Numata K."/>
            <person name="Arakawa K."/>
        </authorList>
    </citation>
    <scope>NUCLEOTIDE SEQUENCE [LARGE SCALE GENOMIC DNA]</scope>
</reference>
<feature type="region of interest" description="Disordered" evidence="1">
    <location>
        <begin position="20"/>
        <end position="44"/>
    </location>
</feature>
<dbReference type="EMBL" id="BGZK01000361">
    <property type="protein sequence ID" value="GBP39194.1"/>
    <property type="molecule type" value="Genomic_DNA"/>
</dbReference>
<protein>
    <submittedName>
        <fullName evidence="2">Uncharacterized protein</fullName>
    </submittedName>
</protein>
<organism evidence="2 3">
    <name type="scientific">Eumeta variegata</name>
    <name type="common">Bagworm moth</name>
    <name type="synonym">Eumeta japonica</name>
    <dbReference type="NCBI Taxonomy" id="151549"/>
    <lineage>
        <taxon>Eukaryota</taxon>
        <taxon>Metazoa</taxon>
        <taxon>Ecdysozoa</taxon>
        <taxon>Arthropoda</taxon>
        <taxon>Hexapoda</taxon>
        <taxon>Insecta</taxon>
        <taxon>Pterygota</taxon>
        <taxon>Neoptera</taxon>
        <taxon>Endopterygota</taxon>
        <taxon>Lepidoptera</taxon>
        <taxon>Glossata</taxon>
        <taxon>Ditrysia</taxon>
        <taxon>Tineoidea</taxon>
        <taxon>Psychidae</taxon>
        <taxon>Oiketicinae</taxon>
        <taxon>Eumeta</taxon>
    </lineage>
</organism>
<evidence type="ECO:0000313" key="2">
    <source>
        <dbReference type="EMBL" id="GBP39194.1"/>
    </source>
</evidence>